<sequence length="401" mass="42641">MVSTGCSVVDTVAVSVAPNVVFQDTNICHGASVTLADSINEQSVVWTFSPSLQSPDNFVNNVLTLYNATGSIKNTVCSASNIPCADSLQVGVYPKLQPNATALFQTCSNQPVSIGTVADANYSYQWSPANNLTNPNISNPTVSISNTGNSVLVQKYYLTRTLVSTGCSVVDTVAVSVAPNVVFQDTNICHGASIMLADSINGESVTWTFNPPLQSPDNFVNNVLTLYNATGSIKNTVCSASNISCADSLMISVYSSMIVNPTIYIQTCDSQPVNIGTNVNANYSYHWFPGTYLNDSTISNPIFMASNNSNQTTKYKYLMIRTVLATGCTVVDTVVVSIPPSVALKDTNICHGASVTLADSINGQSVVWTFNPPLQSPDNFVNNVLTLYNATSSIKNTVCSA</sequence>
<proteinExistence type="predicted"/>
<feature type="non-terminal residue" evidence="1">
    <location>
        <position position="401"/>
    </location>
</feature>
<accession>A0A1I1P5C3</accession>
<dbReference type="EMBL" id="FOLE01000042">
    <property type="protein sequence ID" value="SFD04935.1"/>
    <property type="molecule type" value="Genomic_DNA"/>
</dbReference>
<reference evidence="1 2" key="1">
    <citation type="submission" date="2016-10" db="EMBL/GenBank/DDBJ databases">
        <authorList>
            <person name="de Groot N.N."/>
        </authorList>
    </citation>
    <scope>NUCLEOTIDE SEQUENCE [LARGE SCALE GENOMIC DNA]</scope>
    <source>
        <strain evidence="1 2">DSM 6793</strain>
    </source>
</reference>
<gene>
    <name evidence="1" type="ORF">SAMN05421780_1421</name>
</gene>
<dbReference type="STRING" id="927664.SAMN05421780_1421"/>
<evidence type="ECO:0000313" key="2">
    <source>
        <dbReference type="Proteomes" id="UP000199514"/>
    </source>
</evidence>
<dbReference type="AlphaFoldDB" id="A0A1I1P5C3"/>
<organism evidence="1 2">
    <name type="scientific">Flexibacter flexilis DSM 6793</name>
    <dbReference type="NCBI Taxonomy" id="927664"/>
    <lineage>
        <taxon>Bacteria</taxon>
        <taxon>Pseudomonadati</taxon>
        <taxon>Bacteroidota</taxon>
        <taxon>Cytophagia</taxon>
        <taxon>Cytophagales</taxon>
        <taxon>Flexibacteraceae</taxon>
        <taxon>Flexibacter</taxon>
    </lineage>
</organism>
<name>A0A1I1P5C3_9BACT</name>
<protein>
    <submittedName>
        <fullName evidence="1">Uncharacterized protein</fullName>
    </submittedName>
</protein>
<keyword evidence="2" id="KW-1185">Reference proteome</keyword>
<evidence type="ECO:0000313" key="1">
    <source>
        <dbReference type="EMBL" id="SFD04935.1"/>
    </source>
</evidence>
<dbReference type="Proteomes" id="UP000199514">
    <property type="component" value="Unassembled WGS sequence"/>
</dbReference>